<keyword evidence="1" id="KW-0732">Signal</keyword>
<dbReference type="EMBL" id="QOHR01000019">
    <property type="protein sequence ID" value="REC55388.1"/>
    <property type="molecule type" value="Genomic_DNA"/>
</dbReference>
<dbReference type="AlphaFoldDB" id="A0A3D9BPE7"/>
<evidence type="ECO:0000256" key="1">
    <source>
        <dbReference type="SAM" id="SignalP"/>
    </source>
</evidence>
<sequence>MRRLCLALLATLALAAPLRAQEAAAPAIRDVIQGQIDAFLADDVERAFSYASPGIQGVFRTPENFGRMVRQGYPMVWRPDELRFLELEERGGALHQRVLIEDAEGARHLLDYRMEPDGAGGWVIDGVRILEAPEVAA</sequence>
<reference evidence="2 3" key="1">
    <citation type="journal article" date="2017" name="Int. J. Syst. Evol. Microbiol.">
        <title>Rhodosalinus sediminis gen. nov., sp. nov., isolated from marine saltern.</title>
        <authorList>
            <person name="Guo L.Y."/>
            <person name="Ling S.K."/>
            <person name="Li C.M."/>
            <person name="Chen G.J."/>
            <person name="Du Z.J."/>
        </authorList>
    </citation>
    <scope>NUCLEOTIDE SEQUENCE [LARGE SCALE GENOMIC DNA]</scope>
    <source>
        <strain evidence="2 3">WDN1C137</strain>
    </source>
</reference>
<dbReference type="RefSeq" id="WP_115981030.1">
    <property type="nucleotide sequence ID" value="NZ_QOHR01000019.1"/>
</dbReference>
<accession>A0A3D9BPE7</accession>
<feature type="signal peptide" evidence="1">
    <location>
        <begin position="1"/>
        <end position="20"/>
    </location>
</feature>
<proteinExistence type="predicted"/>
<dbReference type="InterPro" id="IPR032347">
    <property type="entry name" value="DUF4864"/>
</dbReference>
<organism evidence="2 3">
    <name type="scientific">Rhodosalinus sediminis</name>
    <dbReference type="NCBI Taxonomy" id="1940533"/>
    <lineage>
        <taxon>Bacteria</taxon>
        <taxon>Pseudomonadati</taxon>
        <taxon>Pseudomonadota</taxon>
        <taxon>Alphaproteobacteria</taxon>
        <taxon>Rhodobacterales</taxon>
        <taxon>Paracoccaceae</taxon>
        <taxon>Rhodosalinus</taxon>
    </lineage>
</organism>
<keyword evidence="3" id="KW-1185">Reference proteome</keyword>
<feature type="chain" id="PRO_5017627800" evidence="1">
    <location>
        <begin position="21"/>
        <end position="137"/>
    </location>
</feature>
<evidence type="ECO:0000313" key="2">
    <source>
        <dbReference type="EMBL" id="REC55388.1"/>
    </source>
</evidence>
<name>A0A3D9BPE7_9RHOB</name>
<dbReference type="Proteomes" id="UP000257131">
    <property type="component" value="Unassembled WGS sequence"/>
</dbReference>
<dbReference type="Pfam" id="PF16156">
    <property type="entry name" value="DUF4864"/>
    <property type="match status" value="1"/>
</dbReference>
<comment type="caution">
    <text evidence="2">The sequence shown here is derived from an EMBL/GenBank/DDBJ whole genome shotgun (WGS) entry which is preliminary data.</text>
</comment>
<dbReference type="OrthoDB" id="9130422at2"/>
<evidence type="ECO:0000313" key="3">
    <source>
        <dbReference type="Proteomes" id="UP000257131"/>
    </source>
</evidence>
<protein>
    <submittedName>
        <fullName evidence="2">DUF4864 domain-containing protein</fullName>
    </submittedName>
</protein>
<gene>
    <name evidence="2" type="ORF">DRV84_12030</name>
</gene>